<gene>
    <name evidence="1" type="ORF">LCGC14_2036820</name>
</gene>
<evidence type="ECO:0000313" key="1">
    <source>
        <dbReference type="EMBL" id="KKL77240.1"/>
    </source>
</evidence>
<feature type="non-terminal residue" evidence="1">
    <location>
        <position position="1"/>
    </location>
</feature>
<protein>
    <submittedName>
        <fullName evidence="1">Uncharacterized protein</fullName>
    </submittedName>
</protein>
<reference evidence="1" key="1">
    <citation type="journal article" date="2015" name="Nature">
        <title>Complex archaea that bridge the gap between prokaryotes and eukaryotes.</title>
        <authorList>
            <person name="Spang A."/>
            <person name="Saw J.H."/>
            <person name="Jorgensen S.L."/>
            <person name="Zaremba-Niedzwiedzka K."/>
            <person name="Martijn J."/>
            <person name="Lind A.E."/>
            <person name="van Eijk R."/>
            <person name="Schleper C."/>
            <person name="Guy L."/>
            <person name="Ettema T.J."/>
        </authorList>
    </citation>
    <scope>NUCLEOTIDE SEQUENCE</scope>
</reference>
<name>A0A0F9H6H4_9ZZZZ</name>
<comment type="caution">
    <text evidence="1">The sequence shown here is derived from an EMBL/GenBank/DDBJ whole genome shotgun (WGS) entry which is preliminary data.</text>
</comment>
<accession>A0A0F9H6H4</accession>
<dbReference type="EMBL" id="LAZR01023810">
    <property type="protein sequence ID" value="KKL77240.1"/>
    <property type="molecule type" value="Genomic_DNA"/>
</dbReference>
<proteinExistence type="predicted"/>
<sequence>INFIVRRKNKIYFASRALLGPFNLLNHLRSAPRDLPSFMLFKILRSKREGIEDVLDRIKAQKIKVRNVLTTENMRAAYEELAAYIDKILTK</sequence>
<organism evidence="1">
    <name type="scientific">marine sediment metagenome</name>
    <dbReference type="NCBI Taxonomy" id="412755"/>
    <lineage>
        <taxon>unclassified sequences</taxon>
        <taxon>metagenomes</taxon>
        <taxon>ecological metagenomes</taxon>
    </lineage>
</organism>
<dbReference type="AlphaFoldDB" id="A0A0F9H6H4"/>